<evidence type="ECO:0000256" key="5">
    <source>
        <dbReference type="ARBA" id="ARBA00023136"/>
    </source>
</evidence>
<evidence type="ECO:0000313" key="7">
    <source>
        <dbReference type="EMBL" id="TMN20917.1"/>
    </source>
</evidence>
<dbReference type="GO" id="GO:0005886">
    <property type="term" value="C:plasma membrane"/>
    <property type="evidence" value="ECO:0007669"/>
    <property type="project" value="UniProtKB-ARBA"/>
</dbReference>
<feature type="transmembrane region" description="Helical" evidence="6">
    <location>
        <begin position="59"/>
        <end position="81"/>
    </location>
</feature>
<evidence type="ECO:0000256" key="6">
    <source>
        <dbReference type="SAM" id="Phobius"/>
    </source>
</evidence>
<dbReference type="Pfam" id="PF02361">
    <property type="entry name" value="CbiQ"/>
    <property type="match status" value="1"/>
</dbReference>
<keyword evidence="5 6" id="KW-0472">Membrane</keyword>
<protein>
    <submittedName>
        <fullName evidence="7">Energy-coupling factor transporter transmembrane protein EcfT</fullName>
    </submittedName>
</protein>
<evidence type="ECO:0000313" key="8">
    <source>
        <dbReference type="Proteomes" id="UP000306980"/>
    </source>
</evidence>
<reference evidence="7 8" key="1">
    <citation type="submission" date="2019-05" db="EMBL/GenBank/DDBJ databases">
        <title>Genomic analysis of Lentibacillus sp. NKC220-2.</title>
        <authorList>
            <person name="Oh Y.J."/>
        </authorList>
    </citation>
    <scope>NUCLEOTIDE SEQUENCE [LARGE SCALE GENOMIC DNA]</scope>
    <source>
        <strain evidence="7 8">NKC220-2</strain>
    </source>
</reference>
<dbReference type="InterPro" id="IPR051611">
    <property type="entry name" value="ECF_transporter_component"/>
</dbReference>
<dbReference type="CDD" id="cd16914">
    <property type="entry name" value="EcfT"/>
    <property type="match status" value="1"/>
</dbReference>
<evidence type="ECO:0000256" key="4">
    <source>
        <dbReference type="ARBA" id="ARBA00022989"/>
    </source>
</evidence>
<feature type="transmembrane region" description="Helical" evidence="6">
    <location>
        <begin position="15"/>
        <end position="32"/>
    </location>
</feature>
<sequence length="258" mass="29845">MTLLGKETWLHRVNPSLKLLVVCILCIAVLFIDNLNYMMNLSVGFLILFLLFTGYPLKFILLLVVPFCFIFISTSSAMVMFGQGETTWFKWGLVHITEESFFTGLLVDFRALIFAMMGLTFALTTKPVNLFYSLMQQAKLKPKYAYSFMAALRLITIMKEEFQTIRYAMKVRGVKKQKGLKSIFFKIKSYAVPLLSGSIRRAHRIAVAMEAKQFSDDKNRTYYYNFSYSPYDYTFILYVLVLLVISFYASTHIPYVSV</sequence>
<dbReference type="OrthoDB" id="92887at2"/>
<keyword evidence="3 6" id="KW-0812">Transmembrane</keyword>
<dbReference type="AlphaFoldDB" id="A0A5S3QGH7"/>
<dbReference type="PANTHER" id="PTHR34857:SF2">
    <property type="entry name" value="SLL0384 PROTEIN"/>
    <property type="match status" value="1"/>
</dbReference>
<feature type="transmembrane region" description="Helical" evidence="6">
    <location>
        <begin position="235"/>
        <end position="255"/>
    </location>
</feature>
<dbReference type="RefSeq" id="WP_138600675.1">
    <property type="nucleotide sequence ID" value="NZ_VCIA01000001.1"/>
</dbReference>
<gene>
    <name evidence="7" type="ORF">FFL34_01425</name>
</gene>
<feature type="transmembrane region" description="Helical" evidence="6">
    <location>
        <begin position="37"/>
        <end position="53"/>
    </location>
</feature>
<name>A0A5S3QGH7_9BACI</name>
<dbReference type="Proteomes" id="UP000306980">
    <property type="component" value="Unassembled WGS sequence"/>
</dbReference>
<comment type="subcellular location">
    <subcellularLocation>
        <location evidence="1">Membrane</location>
        <topology evidence="1">Multi-pass membrane protein</topology>
    </subcellularLocation>
</comment>
<evidence type="ECO:0000256" key="2">
    <source>
        <dbReference type="ARBA" id="ARBA00022475"/>
    </source>
</evidence>
<evidence type="ECO:0000256" key="1">
    <source>
        <dbReference type="ARBA" id="ARBA00004141"/>
    </source>
</evidence>
<dbReference type="PANTHER" id="PTHR34857">
    <property type="entry name" value="SLL0384 PROTEIN"/>
    <property type="match status" value="1"/>
</dbReference>
<organism evidence="7 8">
    <name type="scientific">Lentibacillus cibarius</name>
    <dbReference type="NCBI Taxonomy" id="2583219"/>
    <lineage>
        <taxon>Bacteria</taxon>
        <taxon>Bacillati</taxon>
        <taxon>Bacillota</taxon>
        <taxon>Bacilli</taxon>
        <taxon>Bacillales</taxon>
        <taxon>Bacillaceae</taxon>
        <taxon>Lentibacillus</taxon>
    </lineage>
</organism>
<keyword evidence="4 6" id="KW-1133">Transmembrane helix</keyword>
<dbReference type="InterPro" id="IPR003339">
    <property type="entry name" value="ABC/ECF_trnsptr_transmembrane"/>
</dbReference>
<comment type="caution">
    <text evidence="7">The sequence shown here is derived from an EMBL/GenBank/DDBJ whole genome shotgun (WGS) entry which is preliminary data.</text>
</comment>
<dbReference type="EMBL" id="VCIA01000001">
    <property type="protein sequence ID" value="TMN20917.1"/>
    <property type="molecule type" value="Genomic_DNA"/>
</dbReference>
<keyword evidence="2" id="KW-1003">Cell membrane</keyword>
<proteinExistence type="predicted"/>
<accession>A0A5S3QGH7</accession>
<evidence type="ECO:0000256" key="3">
    <source>
        <dbReference type="ARBA" id="ARBA00022692"/>
    </source>
</evidence>
<feature type="transmembrane region" description="Helical" evidence="6">
    <location>
        <begin position="101"/>
        <end position="124"/>
    </location>
</feature>